<keyword evidence="1" id="KW-0812">Transmembrane</keyword>
<reference evidence="2" key="1">
    <citation type="journal article" date="2016" name="Gigascience">
        <title>De novo construction of an expanded transcriptome assembly for the western tarnished plant bug, Lygus hesperus.</title>
        <authorList>
            <person name="Tassone E.E."/>
            <person name="Geib S.M."/>
            <person name="Hall B."/>
            <person name="Fabrick J.A."/>
            <person name="Brent C.S."/>
            <person name="Hull J.J."/>
        </authorList>
    </citation>
    <scope>NUCLEOTIDE SEQUENCE</scope>
</reference>
<keyword evidence="1" id="KW-1133">Transmembrane helix</keyword>
<dbReference type="AlphaFoldDB" id="A0A146LZD3"/>
<name>A0A146LZD3_LYGHE</name>
<dbReference type="Pfam" id="PF13164">
    <property type="entry name" value="Diedel"/>
    <property type="match status" value="1"/>
</dbReference>
<proteinExistence type="predicted"/>
<dbReference type="Gene3D" id="3.30.70.2800">
    <property type="match status" value="1"/>
</dbReference>
<evidence type="ECO:0000313" key="2">
    <source>
        <dbReference type="EMBL" id="JAQ12529.1"/>
    </source>
</evidence>
<keyword evidence="1" id="KW-0472">Membrane</keyword>
<dbReference type="EMBL" id="GDHC01006100">
    <property type="protein sequence ID" value="JAQ12529.1"/>
    <property type="molecule type" value="Transcribed_RNA"/>
</dbReference>
<protein>
    <recommendedName>
        <fullName evidence="3">Pappalysin-1</fullName>
    </recommendedName>
</protein>
<evidence type="ECO:0000256" key="1">
    <source>
        <dbReference type="SAM" id="Phobius"/>
    </source>
</evidence>
<dbReference type="InterPro" id="IPR025061">
    <property type="entry name" value="Diedel"/>
</dbReference>
<sequence>MGFRSVVDLCDLNMLVRILVLLSAISLVFGRRCLPFPYRVNGMKCGDNTRVEGTYCGVGKCNIFGNSCQGGCRNVTNLKGLQSNDVIMCTKFGAWKGGLALNETHVLYPAFKKGFTAAIQDLSTATTSYLGEFCRIETRLFDHYARILGYLPRQNITTKYHLGVLSYNWEYQVTWWKYGVAFSPAELAKFLGTFKDFW</sequence>
<organism evidence="2">
    <name type="scientific">Lygus hesperus</name>
    <name type="common">Western plant bug</name>
    <dbReference type="NCBI Taxonomy" id="30085"/>
    <lineage>
        <taxon>Eukaryota</taxon>
        <taxon>Metazoa</taxon>
        <taxon>Ecdysozoa</taxon>
        <taxon>Arthropoda</taxon>
        <taxon>Hexapoda</taxon>
        <taxon>Insecta</taxon>
        <taxon>Pterygota</taxon>
        <taxon>Neoptera</taxon>
        <taxon>Paraneoptera</taxon>
        <taxon>Hemiptera</taxon>
        <taxon>Heteroptera</taxon>
        <taxon>Panheteroptera</taxon>
        <taxon>Cimicomorpha</taxon>
        <taxon>Miridae</taxon>
        <taxon>Mirini</taxon>
        <taxon>Lygus</taxon>
    </lineage>
</organism>
<accession>A0A146LZD3</accession>
<feature type="transmembrane region" description="Helical" evidence="1">
    <location>
        <begin position="12"/>
        <end position="30"/>
    </location>
</feature>
<evidence type="ECO:0008006" key="3">
    <source>
        <dbReference type="Google" id="ProtNLM"/>
    </source>
</evidence>
<gene>
    <name evidence="2" type="ORF">g.16639</name>
</gene>